<evidence type="ECO:0000259" key="3">
    <source>
        <dbReference type="PROSITE" id="PS50887"/>
    </source>
</evidence>
<evidence type="ECO:0000259" key="1">
    <source>
        <dbReference type="PROSITE" id="PS50112"/>
    </source>
</evidence>
<dbReference type="PROSITE" id="PS00018">
    <property type="entry name" value="EF_HAND_1"/>
    <property type="match status" value="1"/>
</dbReference>
<feature type="domain" description="PAS" evidence="1">
    <location>
        <begin position="161"/>
        <end position="206"/>
    </location>
</feature>
<sequence>MIEGGKVMHKPTKRFHNLTGSCSASKSGQTEGVLCELEEACRALVDNVGVAIFHTDSKGNIFEANKMAIELAGYTKEELLDMNASQFLSNKDFERLLDLKIEEIPTGYYPLRDTLLLEKDGHEVPADLMVSIVEYKGSRIFQILASDITEHRRRHDSLLEAKERVEQIYNIIPSAIFTVDTNNNLTSFNKAAEEITGFSAKEIIGKKCTTFAVGPCARGCGLLEFADQIDEPIIGKICEIETKSGEIRIISKNMDILRDTRGNVIGGVESFEDITERKIAEETIKYMAYYDSLTGLPNRTLFNDRLSAALGHAHRNNERLAVLFIDLDNFKIINDTLGHAVGDELLQAVAERLKKCVRIEDTIARLGGDEFVIMSSRVDNPEHAAALAKRLLETIRPPFNLEERDFHITTSIGIALYPNDGEDNQALLKNADTALYSAKGLGRNNYQFYESTMNIMAS</sequence>
<dbReference type="InterPro" id="IPR000700">
    <property type="entry name" value="PAS-assoc_C"/>
</dbReference>
<feature type="domain" description="PAC" evidence="2">
    <location>
        <begin position="227"/>
        <end position="286"/>
    </location>
</feature>
<dbReference type="NCBIfam" id="TIGR00229">
    <property type="entry name" value="sensory_box"/>
    <property type="match status" value="2"/>
</dbReference>
<dbReference type="Pfam" id="PF00989">
    <property type="entry name" value="PAS"/>
    <property type="match status" value="1"/>
</dbReference>
<dbReference type="FunFam" id="3.30.70.270:FF:000001">
    <property type="entry name" value="Diguanylate cyclase domain protein"/>
    <property type="match status" value="1"/>
</dbReference>
<dbReference type="PROSITE" id="PS50113">
    <property type="entry name" value="PAC"/>
    <property type="match status" value="1"/>
</dbReference>
<dbReference type="InterPro" id="IPR043128">
    <property type="entry name" value="Rev_trsase/Diguanyl_cyclase"/>
</dbReference>
<feature type="domain" description="GGDEF" evidence="3">
    <location>
        <begin position="318"/>
        <end position="451"/>
    </location>
</feature>
<evidence type="ECO:0000259" key="2">
    <source>
        <dbReference type="PROSITE" id="PS50113"/>
    </source>
</evidence>
<dbReference type="SMART" id="SM00267">
    <property type="entry name" value="GGDEF"/>
    <property type="match status" value="1"/>
</dbReference>
<protein>
    <recommendedName>
        <fullName evidence="6">Diguanylate cyclase</fullName>
    </recommendedName>
</protein>
<name>A0A2M7T9U8_9ACTN</name>
<dbReference type="AlphaFoldDB" id="A0A2M7T9U8"/>
<evidence type="ECO:0000313" key="5">
    <source>
        <dbReference type="Proteomes" id="UP000230956"/>
    </source>
</evidence>
<dbReference type="InterPro" id="IPR029787">
    <property type="entry name" value="Nucleotide_cyclase"/>
</dbReference>
<dbReference type="PANTHER" id="PTHR44757">
    <property type="entry name" value="DIGUANYLATE CYCLASE DGCP"/>
    <property type="match status" value="1"/>
</dbReference>
<dbReference type="InterPro" id="IPR000014">
    <property type="entry name" value="PAS"/>
</dbReference>
<reference evidence="5" key="1">
    <citation type="submission" date="2017-09" db="EMBL/GenBank/DDBJ databases">
        <title>Depth-based differentiation of microbial function through sediment-hosted aquifers and enrichment of novel symbionts in the deep terrestrial subsurface.</title>
        <authorList>
            <person name="Probst A.J."/>
            <person name="Ladd B."/>
            <person name="Jarett J.K."/>
            <person name="Geller-Mcgrath D.E."/>
            <person name="Sieber C.M.K."/>
            <person name="Emerson J.B."/>
            <person name="Anantharaman K."/>
            <person name="Thomas B.C."/>
            <person name="Malmstrom R."/>
            <person name="Stieglmeier M."/>
            <person name="Klingl A."/>
            <person name="Woyke T."/>
            <person name="Ryan C.M."/>
            <person name="Banfield J.F."/>
        </authorList>
    </citation>
    <scope>NUCLEOTIDE SEQUENCE [LARGE SCALE GENOMIC DNA]</scope>
</reference>
<dbReference type="Gene3D" id="3.30.450.20">
    <property type="entry name" value="PAS domain"/>
    <property type="match status" value="2"/>
</dbReference>
<accession>A0A2M7T9U8</accession>
<dbReference type="InterPro" id="IPR052155">
    <property type="entry name" value="Biofilm_reg_signaling"/>
</dbReference>
<dbReference type="EMBL" id="PFNG01000051">
    <property type="protein sequence ID" value="PIZ41587.1"/>
    <property type="molecule type" value="Genomic_DNA"/>
</dbReference>
<feature type="domain" description="PAS" evidence="1">
    <location>
        <begin position="37"/>
        <end position="108"/>
    </location>
</feature>
<dbReference type="InterPro" id="IPR018247">
    <property type="entry name" value="EF_Hand_1_Ca_BS"/>
</dbReference>
<dbReference type="Gene3D" id="3.30.70.270">
    <property type="match status" value="1"/>
</dbReference>
<gene>
    <name evidence="4" type="ORF">COY37_02100</name>
</gene>
<dbReference type="SUPFAM" id="SSF55785">
    <property type="entry name" value="PYP-like sensor domain (PAS domain)"/>
    <property type="match status" value="2"/>
</dbReference>
<evidence type="ECO:0008006" key="6">
    <source>
        <dbReference type="Google" id="ProtNLM"/>
    </source>
</evidence>
<dbReference type="SUPFAM" id="SSF55073">
    <property type="entry name" value="Nucleotide cyclase"/>
    <property type="match status" value="1"/>
</dbReference>
<dbReference type="CDD" id="cd00130">
    <property type="entry name" value="PAS"/>
    <property type="match status" value="2"/>
</dbReference>
<dbReference type="InterPro" id="IPR035965">
    <property type="entry name" value="PAS-like_dom_sf"/>
</dbReference>
<dbReference type="NCBIfam" id="TIGR00254">
    <property type="entry name" value="GGDEF"/>
    <property type="match status" value="1"/>
</dbReference>
<proteinExistence type="predicted"/>
<dbReference type="Pfam" id="PF00990">
    <property type="entry name" value="GGDEF"/>
    <property type="match status" value="1"/>
</dbReference>
<dbReference type="SMART" id="SM00091">
    <property type="entry name" value="PAS"/>
    <property type="match status" value="2"/>
</dbReference>
<dbReference type="Pfam" id="PF13426">
    <property type="entry name" value="PAS_9"/>
    <property type="match status" value="1"/>
</dbReference>
<dbReference type="Proteomes" id="UP000230956">
    <property type="component" value="Unassembled WGS sequence"/>
</dbReference>
<dbReference type="InterPro" id="IPR000160">
    <property type="entry name" value="GGDEF_dom"/>
</dbReference>
<dbReference type="PROSITE" id="PS50112">
    <property type="entry name" value="PAS"/>
    <property type="match status" value="2"/>
</dbReference>
<dbReference type="PROSITE" id="PS50887">
    <property type="entry name" value="GGDEF"/>
    <property type="match status" value="1"/>
</dbReference>
<comment type="caution">
    <text evidence="4">The sequence shown here is derived from an EMBL/GenBank/DDBJ whole genome shotgun (WGS) entry which is preliminary data.</text>
</comment>
<dbReference type="InterPro" id="IPR013767">
    <property type="entry name" value="PAS_fold"/>
</dbReference>
<organism evidence="4 5">
    <name type="scientific">Candidatus Aquicultor secundus</name>
    <dbReference type="NCBI Taxonomy" id="1973895"/>
    <lineage>
        <taxon>Bacteria</taxon>
        <taxon>Bacillati</taxon>
        <taxon>Actinomycetota</taxon>
        <taxon>Candidatus Aquicultoria</taxon>
        <taxon>Candidatus Aquicultorales</taxon>
        <taxon>Candidatus Aquicultoraceae</taxon>
        <taxon>Candidatus Aquicultor</taxon>
    </lineage>
</organism>
<dbReference type="CDD" id="cd01949">
    <property type="entry name" value="GGDEF"/>
    <property type="match status" value="1"/>
</dbReference>
<dbReference type="GO" id="GO:0006355">
    <property type="term" value="P:regulation of DNA-templated transcription"/>
    <property type="evidence" value="ECO:0007669"/>
    <property type="project" value="InterPro"/>
</dbReference>
<dbReference type="PANTHER" id="PTHR44757:SF2">
    <property type="entry name" value="BIOFILM ARCHITECTURE MAINTENANCE PROTEIN MBAA"/>
    <property type="match status" value="1"/>
</dbReference>
<evidence type="ECO:0000313" key="4">
    <source>
        <dbReference type="EMBL" id="PIZ41587.1"/>
    </source>
</evidence>